<dbReference type="PROSITE" id="PS50878">
    <property type="entry name" value="RT_POL"/>
    <property type="match status" value="1"/>
</dbReference>
<keyword evidence="1" id="KW-0732">Signal</keyword>
<name>A0A6J8AH54_MYTCO</name>
<dbReference type="InterPro" id="IPR043502">
    <property type="entry name" value="DNA/RNA_pol_sf"/>
</dbReference>
<protein>
    <recommendedName>
        <fullName evidence="2">Reverse transcriptase domain-containing protein</fullName>
    </recommendedName>
</protein>
<gene>
    <name evidence="3" type="ORF">MCOR_7404</name>
</gene>
<proteinExistence type="predicted"/>
<dbReference type="Pfam" id="PF00078">
    <property type="entry name" value="RVT_1"/>
    <property type="match status" value="1"/>
</dbReference>
<keyword evidence="4" id="KW-1185">Reference proteome</keyword>
<feature type="domain" description="Reverse transcriptase" evidence="2">
    <location>
        <begin position="22"/>
        <end position="282"/>
    </location>
</feature>
<dbReference type="EMBL" id="CACVKT020001362">
    <property type="protein sequence ID" value="CAC5367530.1"/>
    <property type="molecule type" value="Genomic_DNA"/>
</dbReference>
<dbReference type="PANTHER" id="PTHR47027:SF20">
    <property type="entry name" value="REVERSE TRANSCRIPTASE-LIKE PROTEIN WITH RNA-DIRECTED DNA POLYMERASE DOMAIN"/>
    <property type="match status" value="1"/>
</dbReference>
<dbReference type="SUPFAM" id="SSF56672">
    <property type="entry name" value="DNA/RNA polymerases"/>
    <property type="match status" value="1"/>
</dbReference>
<dbReference type="PANTHER" id="PTHR47027">
    <property type="entry name" value="REVERSE TRANSCRIPTASE DOMAIN-CONTAINING PROTEIN"/>
    <property type="match status" value="1"/>
</dbReference>
<feature type="chain" id="PRO_5026753316" description="Reverse transcriptase domain-containing protein" evidence="1">
    <location>
        <begin position="22"/>
        <end position="282"/>
    </location>
</feature>
<organism evidence="3 4">
    <name type="scientific">Mytilus coruscus</name>
    <name type="common">Sea mussel</name>
    <dbReference type="NCBI Taxonomy" id="42192"/>
    <lineage>
        <taxon>Eukaryota</taxon>
        <taxon>Metazoa</taxon>
        <taxon>Spiralia</taxon>
        <taxon>Lophotrochozoa</taxon>
        <taxon>Mollusca</taxon>
        <taxon>Bivalvia</taxon>
        <taxon>Autobranchia</taxon>
        <taxon>Pteriomorphia</taxon>
        <taxon>Mytilida</taxon>
        <taxon>Mytiloidea</taxon>
        <taxon>Mytilidae</taxon>
        <taxon>Mytilinae</taxon>
        <taxon>Mytilus</taxon>
    </lineage>
</organism>
<evidence type="ECO:0000313" key="3">
    <source>
        <dbReference type="EMBL" id="CAC5367530.1"/>
    </source>
</evidence>
<dbReference type="Proteomes" id="UP000507470">
    <property type="component" value="Unassembled WGS sequence"/>
</dbReference>
<evidence type="ECO:0000256" key="1">
    <source>
        <dbReference type="SAM" id="SignalP"/>
    </source>
</evidence>
<accession>A0A6J8AH54</accession>
<evidence type="ECO:0000313" key="4">
    <source>
        <dbReference type="Proteomes" id="UP000507470"/>
    </source>
</evidence>
<dbReference type="OrthoDB" id="6156040at2759"/>
<dbReference type="AlphaFoldDB" id="A0A6J8AH54"/>
<evidence type="ECO:0000259" key="2">
    <source>
        <dbReference type="PROSITE" id="PS50878"/>
    </source>
</evidence>
<sequence length="282" mass="32095">MNVLLTMLLSICTLFVLCVDSGDNNPNLIPEIIKLGLLSPIFKNKGSKNDSKNYRGIVVLPILCKIIEYIARIDFRPILLEKQSPLQRGFTPNTSPLNAAIIFEEIYREYTDCNSPFYIALLDAKSAFDVVIINMLMRKIFLLDIEPATWSIIDELHKNTSCSIKWKNQLSQEFKVYQGVKQGGLLSADLYKLYIEDLLSLYENSTLGCKIGNININAVACADDIALLSDNPYDLQILVNHALQYSQLHYYTLQPQKSVIIQVENKAKKTANHNWNFNRDNK</sequence>
<feature type="signal peptide" evidence="1">
    <location>
        <begin position="1"/>
        <end position="21"/>
    </location>
</feature>
<reference evidence="3 4" key="1">
    <citation type="submission" date="2020-06" db="EMBL/GenBank/DDBJ databases">
        <authorList>
            <person name="Li R."/>
            <person name="Bekaert M."/>
        </authorList>
    </citation>
    <scope>NUCLEOTIDE SEQUENCE [LARGE SCALE GENOMIC DNA]</scope>
    <source>
        <strain evidence="4">wild</strain>
    </source>
</reference>
<dbReference type="InterPro" id="IPR000477">
    <property type="entry name" value="RT_dom"/>
</dbReference>